<name>W6JZ73_9MICO</name>
<evidence type="ECO:0000256" key="1">
    <source>
        <dbReference type="ARBA" id="ARBA00022679"/>
    </source>
</evidence>
<dbReference type="RefSeq" id="WP_048694738.1">
    <property type="nucleotide sequence ID" value="NZ_HG764815.1"/>
</dbReference>
<feature type="domain" description="N-acetyltransferase" evidence="3">
    <location>
        <begin position="6"/>
        <end position="161"/>
    </location>
</feature>
<dbReference type="Gene3D" id="3.40.630.30">
    <property type="match status" value="1"/>
</dbReference>
<dbReference type="AlphaFoldDB" id="W6JZ73"/>
<proteinExistence type="predicted"/>
<dbReference type="SUPFAM" id="SSF55729">
    <property type="entry name" value="Acyl-CoA N-acyltransferases (Nat)"/>
    <property type="match status" value="1"/>
</dbReference>
<dbReference type="Proteomes" id="UP000035763">
    <property type="component" value="Unassembled WGS sequence"/>
</dbReference>
<comment type="caution">
    <text evidence="4">The sequence shown here is derived from an EMBL/GenBank/DDBJ whole genome shotgun (WGS) entry which is preliminary data.</text>
</comment>
<evidence type="ECO:0000313" key="4">
    <source>
        <dbReference type="EMBL" id="CCH74076.1"/>
    </source>
</evidence>
<sequence>MARPHLNVTKALPVDASDLSALWIEWALCSGMSHDLAARAGNVARITEALERPVTTVLLARLDHRPVGFAVVNNRNHGLLDPAGLAIDELYVIPEGRRQGVAAGLLGAVATMAESEGHDLVFANVAATDKLSNRYLARLGFATTITRRVVPTAVLRRKLSGADTASQEILLGKRRTLRARSRGAVGSAAPARAISLRRTAI</sequence>
<organism evidence="4 5">
    <name type="scientific">Nostocoides australiense Ben110</name>
    <dbReference type="NCBI Taxonomy" id="1193182"/>
    <lineage>
        <taxon>Bacteria</taxon>
        <taxon>Bacillati</taxon>
        <taxon>Actinomycetota</taxon>
        <taxon>Actinomycetes</taxon>
        <taxon>Micrococcales</taxon>
        <taxon>Intrasporangiaceae</taxon>
        <taxon>Nostocoides</taxon>
    </lineage>
</organism>
<evidence type="ECO:0000259" key="3">
    <source>
        <dbReference type="PROSITE" id="PS51186"/>
    </source>
</evidence>
<dbReference type="Pfam" id="PF00583">
    <property type="entry name" value="Acetyltransf_1"/>
    <property type="match status" value="1"/>
</dbReference>
<dbReference type="InterPro" id="IPR016181">
    <property type="entry name" value="Acyl_CoA_acyltransferase"/>
</dbReference>
<dbReference type="InterPro" id="IPR050832">
    <property type="entry name" value="Bact_Acetyltransf"/>
</dbReference>
<protein>
    <recommendedName>
        <fullName evidence="3">N-acetyltransferase domain-containing protein</fullName>
    </recommendedName>
</protein>
<keyword evidence="2" id="KW-0012">Acyltransferase</keyword>
<dbReference type="InterPro" id="IPR000182">
    <property type="entry name" value="GNAT_dom"/>
</dbReference>
<dbReference type="PROSITE" id="PS51186">
    <property type="entry name" value="GNAT"/>
    <property type="match status" value="1"/>
</dbReference>
<evidence type="ECO:0000313" key="5">
    <source>
        <dbReference type="Proteomes" id="UP000035763"/>
    </source>
</evidence>
<keyword evidence="5" id="KW-1185">Reference proteome</keyword>
<dbReference type="PANTHER" id="PTHR43877">
    <property type="entry name" value="AMINOALKYLPHOSPHONATE N-ACETYLTRANSFERASE-RELATED-RELATED"/>
    <property type="match status" value="1"/>
</dbReference>
<dbReference type="STRING" id="1193182.BN11_380008"/>
<keyword evidence="1" id="KW-0808">Transferase</keyword>
<accession>W6JZ73</accession>
<dbReference type="CDD" id="cd04301">
    <property type="entry name" value="NAT_SF"/>
    <property type="match status" value="1"/>
</dbReference>
<dbReference type="EMBL" id="CAJA01000312">
    <property type="protein sequence ID" value="CCH74076.1"/>
    <property type="molecule type" value="Genomic_DNA"/>
</dbReference>
<gene>
    <name evidence="4" type="ORF">BN11_380008</name>
</gene>
<reference evidence="4 5" key="1">
    <citation type="journal article" date="2013" name="ISME J.">
        <title>A metabolic model for members of the genus Tetrasphaera involved in enhanced biological phosphorus removal.</title>
        <authorList>
            <person name="Kristiansen R."/>
            <person name="Nguyen H.T.T."/>
            <person name="Saunders A.M."/>
            <person name="Nielsen J.L."/>
            <person name="Wimmer R."/>
            <person name="Le V.Q."/>
            <person name="McIlroy S.J."/>
            <person name="Petrovski S."/>
            <person name="Seviour R.J."/>
            <person name="Calteau A."/>
            <person name="Nielsen K.L."/>
            <person name="Nielsen P.H."/>
        </authorList>
    </citation>
    <scope>NUCLEOTIDE SEQUENCE [LARGE SCALE GENOMIC DNA]</scope>
    <source>
        <strain evidence="4 5">Ben110</strain>
    </source>
</reference>
<dbReference type="OrthoDB" id="5192872at2"/>
<dbReference type="GO" id="GO:0016747">
    <property type="term" value="F:acyltransferase activity, transferring groups other than amino-acyl groups"/>
    <property type="evidence" value="ECO:0007669"/>
    <property type="project" value="InterPro"/>
</dbReference>
<evidence type="ECO:0000256" key="2">
    <source>
        <dbReference type="ARBA" id="ARBA00023315"/>
    </source>
</evidence>